<name>A0A9D0ZIQ2_9FIRM</name>
<dbReference type="InterPro" id="IPR000432">
    <property type="entry name" value="DNA_mismatch_repair_MutS_C"/>
</dbReference>
<dbReference type="PANTHER" id="PTHR48466:SF2">
    <property type="entry name" value="OS10G0509000 PROTEIN"/>
    <property type="match status" value="1"/>
</dbReference>
<dbReference type="HAMAP" id="MF_00092">
    <property type="entry name" value="MutS2"/>
    <property type="match status" value="1"/>
</dbReference>
<dbReference type="InterPro" id="IPR002625">
    <property type="entry name" value="Smr_dom"/>
</dbReference>
<comment type="caution">
    <text evidence="11">The sequence shown here is derived from an EMBL/GenBank/DDBJ whole genome shotgun (WGS) entry which is preliminary data.</text>
</comment>
<organism evidence="11 12">
    <name type="scientific">Candidatus Scatavimonas merdigallinarum</name>
    <dbReference type="NCBI Taxonomy" id="2840914"/>
    <lineage>
        <taxon>Bacteria</taxon>
        <taxon>Bacillati</taxon>
        <taxon>Bacillota</taxon>
        <taxon>Clostridia</taxon>
        <taxon>Eubacteriales</taxon>
        <taxon>Oscillospiraceae</taxon>
        <taxon>Oscillospiraceae incertae sedis</taxon>
        <taxon>Candidatus Scatavimonas</taxon>
    </lineage>
</organism>
<evidence type="ECO:0000256" key="1">
    <source>
        <dbReference type="ARBA" id="ARBA00022722"/>
    </source>
</evidence>
<keyword evidence="1 8" id="KW-0540">Nuclease</keyword>
<protein>
    <recommendedName>
        <fullName evidence="8">Endonuclease MutS2</fullName>
        <ecNumber evidence="8">3.1.-.-</ecNumber>
    </recommendedName>
    <alternativeName>
        <fullName evidence="8">Ribosome-associated protein quality control-upstream factor</fullName>
        <shortName evidence="8">RQC-upstream factor</shortName>
        <shortName evidence="8">RqcU</shortName>
        <ecNumber evidence="8">3.6.4.-</ecNumber>
    </alternativeName>
</protein>
<dbReference type="FunFam" id="3.40.50.300:FF:000830">
    <property type="entry name" value="Endonuclease MutS2"/>
    <property type="match status" value="1"/>
</dbReference>
<evidence type="ECO:0000259" key="10">
    <source>
        <dbReference type="PROSITE" id="PS50828"/>
    </source>
</evidence>
<feature type="domain" description="Smr" evidence="10">
    <location>
        <begin position="710"/>
        <end position="785"/>
    </location>
</feature>
<dbReference type="PIRSF" id="PIRSF005814">
    <property type="entry name" value="MutS_YshD"/>
    <property type="match status" value="1"/>
</dbReference>
<dbReference type="SMART" id="SM00533">
    <property type="entry name" value="MUTSd"/>
    <property type="match status" value="1"/>
</dbReference>
<reference evidence="11" key="2">
    <citation type="journal article" date="2021" name="PeerJ">
        <title>Extensive microbial diversity within the chicken gut microbiome revealed by metagenomics and culture.</title>
        <authorList>
            <person name="Gilroy R."/>
            <person name="Ravi A."/>
            <person name="Getino M."/>
            <person name="Pursley I."/>
            <person name="Horton D.L."/>
            <person name="Alikhan N.F."/>
            <person name="Baker D."/>
            <person name="Gharbi K."/>
            <person name="Hall N."/>
            <person name="Watson M."/>
            <person name="Adriaenssens E.M."/>
            <person name="Foster-Nyarko E."/>
            <person name="Jarju S."/>
            <person name="Secka A."/>
            <person name="Antonio M."/>
            <person name="Oren A."/>
            <person name="Chaudhuri R.R."/>
            <person name="La Ragione R."/>
            <person name="Hildebrand F."/>
            <person name="Pallen M.J."/>
        </authorList>
    </citation>
    <scope>NUCLEOTIDE SEQUENCE</scope>
    <source>
        <strain evidence="11">ChiSjej1B19-3389</strain>
    </source>
</reference>
<evidence type="ECO:0000256" key="8">
    <source>
        <dbReference type="HAMAP-Rule" id="MF_00092"/>
    </source>
</evidence>
<dbReference type="InterPro" id="IPR005747">
    <property type="entry name" value="MutS2"/>
</dbReference>
<dbReference type="GO" id="GO:0019843">
    <property type="term" value="F:rRNA binding"/>
    <property type="evidence" value="ECO:0007669"/>
    <property type="project" value="UniProtKB-UniRule"/>
</dbReference>
<dbReference type="InterPro" id="IPR007696">
    <property type="entry name" value="DNA_mismatch_repair_MutS_core"/>
</dbReference>
<reference evidence="11" key="1">
    <citation type="submission" date="2020-10" db="EMBL/GenBank/DDBJ databases">
        <authorList>
            <person name="Gilroy R."/>
        </authorList>
    </citation>
    <scope>NUCLEOTIDE SEQUENCE</scope>
    <source>
        <strain evidence="11">ChiSjej1B19-3389</strain>
    </source>
</reference>
<keyword evidence="5 8" id="KW-0067">ATP-binding</keyword>
<dbReference type="GO" id="GO:0004519">
    <property type="term" value="F:endonuclease activity"/>
    <property type="evidence" value="ECO:0007669"/>
    <property type="project" value="UniProtKB-UniRule"/>
</dbReference>
<dbReference type="EC" id="3.1.-.-" evidence="8"/>
<feature type="coiled-coil region" evidence="9">
    <location>
        <begin position="512"/>
        <end position="578"/>
    </location>
</feature>
<proteinExistence type="inferred from homology"/>
<dbReference type="Gene3D" id="3.30.1370.110">
    <property type="match status" value="1"/>
</dbReference>
<dbReference type="GO" id="GO:0030983">
    <property type="term" value="F:mismatched DNA binding"/>
    <property type="evidence" value="ECO:0007669"/>
    <property type="project" value="InterPro"/>
</dbReference>
<dbReference type="SUPFAM" id="SSF48334">
    <property type="entry name" value="DNA repair protein MutS, domain III"/>
    <property type="match status" value="1"/>
</dbReference>
<dbReference type="EC" id="3.6.4.-" evidence="8"/>
<dbReference type="InterPro" id="IPR045076">
    <property type="entry name" value="MutS"/>
</dbReference>
<evidence type="ECO:0000313" key="12">
    <source>
        <dbReference type="Proteomes" id="UP000886787"/>
    </source>
</evidence>
<evidence type="ECO:0000256" key="3">
    <source>
        <dbReference type="ARBA" id="ARBA00022741"/>
    </source>
</evidence>
<gene>
    <name evidence="8" type="primary">mutS2</name>
    <name evidence="8" type="synonym">rqcU</name>
    <name evidence="11" type="ORF">IAD32_07790</name>
</gene>
<dbReference type="Proteomes" id="UP000886787">
    <property type="component" value="Unassembled WGS sequence"/>
</dbReference>
<dbReference type="SUPFAM" id="SSF52540">
    <property type="entry name" value="P-loop containing nucleoside triphosphate hydrolases"/>
    <property type="match status" value="1"/>
</dbReference>
<comment type="function">
    <text evidence="8">Acts as a ribosome collision sensor, splitting the ribosome into its 2 subunits. Detects stalled/collided 70S ribosomes which it binds and splits by an ATP-hydrolysis driven conformational change. Acts upstream of the ribosome quality control system (RQC), a ribosome-associated complex that mediates the extraction of incompletely synthesized nascent chains from stalled ribosomes and their subsequent degradation. Probably generates substrates for RQC.</text>
</comment>
<keyword evidence="9" id="KW-0175">Coiled coil</keyword>
<dbReference type="InterPro" id="IPR027417">
    <property type="entry name" value="P-loop_NTPase"/>
</dbReference>
<dbReference type="NCBIfam" id="TIGR01069">
    <property type="entry name" value="mutS2"/>
    <property type="match status" value="1"/>
</dbReference>
<dbReference type="GO" id="GO:0005524">
    <property type="term" value="F:ATP binding"/>
    <property type="evidence" value="ECO:0007669"/>
    <property type="project" value="UniProtKB-UniRule"/>
</dbReference>
<keyword evidence="3 8" id="KW-0547">Nucleotide-binding</keyword>
<dbReference type="AlphaFoldDB" id="A0A9D0ZIQ2"/>
<evidence type="ECO:0000256" key="2">
    <source>
        <dbReference type="ARBA" id="ARBA00022730"/>
    </source>
</evidence>
<dbReference type="GO" id="GO:0043023">
    <property type="term" value="F:ribosomal large subunit binding"/>
    <property type="evidence" value="ECO:0007669"/>
    <property type="project" value="UniProtKB-UniRule"/>
</dbReference>
<dbReference type="Pfam" id="PF20297">
    <property type="entry name" value="MSSS"/>
    <property type="match status" value="1"/>
</dbReference>
<keyword evidence="7 8" id="KW-0238">DNA-binding</keyword>
<keyword evidence="4 8" id="KW-0378">Hydrolase</keyword>
<comment type="function">
    <text evidence="8">Endonuclease that is involved in the suppression of homologous recombination and thus may have a key role in the control of bacterial genetic diversity.</text>
</comment>
<dbReference type="Pfam" id="PF01713">
    <property type="entry name" value="Smr"/>
    <property type="match status" value="1"/>
</dbReference>
<dbReference type="InterPro" id="IPR036187">
    <property type="entry name" value="DNA_mismatch_repair_MutS_sf"/>
</dbReference>
<keyword evidence="8 11" id="KW-0255">Endonuclease</keyword>
<dbReference type="PANTHER" id="PTHR48466">
    <property type="entry name" value="OS10G0509000 PROTEIN-RELATED"/>
    <property type="match status" value="1"/>
</dbReference>
<evidence type="ECO:0000256" key="7">
    <source>
        <dbReference type="ARBA" id="ARBA00023125"/>
    </source>
</evidence>
<comment type="similarity">
    <text evidence="8">Belongs to the DNA mismatch repair MutS family. MutS2 subfamily.</text>
</comment>
<dbReference type="Gene3D" id="3.40.50.300">
    <property type="entry name" value="P-loop containing nucleotide triphosphate hydrolases"/>
    <property type="match status" value="1"/>
</dbReference>
<evidence type="ECO:0000256" key="4">
    <source>
        <dbReference type="ARBA" id="ARBA00022801"/>
    </source>
</evidence>
<dbReference type="SUPFAM" id="SSF160443">
    <property type="entry name" value="SMR domain-like"/>
    <property type="match status" value="1"/>
</dbReference>
<evidence type="ECO:0000313" key="11">
    <source>
        <dbReference type="EMBL" id="HIQ81163.1"/>
    </source>
</evidence>
<dbReference type="EMBL" id="DVFW01000042">
    <property type="protein sequence ID" value="HIQ81163.1"/>
    <property type="molecule type" value="Genomic_DNA"/>
</dbReference>
<accession>A0A9D0ZIQ2</accession>
<dbReference type="InterPro" id="IPR046893">
    <property type="entry name" value="MSSS"/>
</dbReference>
<dbReference type="SMART" id="SM00463">
    <property type="entry name" value="SMR"/>
    <property type="match status" value="1"/>
</dbReference>
<evidence type="ECO:0000256" key="6">
    <source>
        <dbReference type="ARBA" id="ARBA00022884"/>
    </source>
</evidence>
<dbReference type="GO" id="GO:0006298">
    <property type="term" value="P:mismatch repair"/>
    <property type="evidence" value="ECO:0007669"/>
    <property type="project" value="InterPro"/>
</dbReference>
<comment type="subunit">
    <text evidence="8">Homodimer. Binds to stalled ribosomes, contacting rRNA.</text>
</comment>
<keyword evidence="6 8" id="KW-0694">RNA-binding</keyword>
<dbReference type="GO" id="GO:0016887">
    <property type="term" value="F:ATP hydrolysis activity"/>
    <property type="evidence" value="ECO:0007669"/>
    <property type="project" value="InterPro"/>
</dbReference>
<dbReference type="PROSITE" id="PS50828">
    <property type="entry name" value="SMR"/>
    <property type="match status" value="1"/>
</dbReference>
<dbReference type="InterPro" id="IPR036063">
    <property type="entry name" value="Smr_dom_sf"/>
</dbReference>
<sequence length="785" mass="86237">MNKHEKALELDKILDRLSQETTCPDARDLALRLEPVHNAAQARRLLEETADAHMLAGRFGAPSFYGMENVTNALKRGQAGGILTMKELLLIAQCLRVIRSVAQWRQKSQAIKTALDLRFEGLIPNKYMEDKITGAILSEDEMADQASHTLAEIRKKIAATSAKAREALEKMVRSAAYQKYLQEAIITMRDGRFVVPVKAECKGNISGLVHDTSASGATLFIEPMSVVEANNEIKVLKAKEEQEIERILFALSAEVGSFADAIIGSYENLVELNVIFAKAQLGYKMKASVPVLNEEGIIRLHSARHPLIASDRVVPTDIELGDRFDTLVITGPNTGGKTVSLKTLGLLTLMAMCGLMIPVRDNSQISVFQNVLVDIGDEQSIEQSLSTFSAHMTNITQILKQADANSLVLIDELGAGTDPVEGAALAIAILERLHAIGAKTASTTHYAELKAYALQTKRVENGCCEFDVATLRPTYKLLIGVAGKSNAFAISERLGLEQAVVERARTLVSRENRAFEDVMQTLESKRQELEKHLKQAQQAVLQAQADRQAAKKELDGVKQQTEKEIKRAKEEAQRISTQTKAQAYAILDHLEEVQKKKESLSAEDRTRLKAKIKSMEDSADPIKEKENDGYKLPRKLKPGDSVLIFDIDKEGVVLKEEDAAGQVLVQAGIIKTKVPVANLRLLDQKPKQQVVRSVSRNVRGRSDIRPVTEVDLRGMTAIEAVMELDSAIDAAVLSGLGRLTVIHGKGTGVLRREVHTFLKGHKAVCSFRLGVYGEGETGVTIVELK</sequence>
<dbReference type="CDD" id="cd03280">
    <property type="entry name" value="ABC_MutS2"/>
    <property type="match status" value="1"/>
</dbReference>
<dbReference type="GO" id="GO:0140664">
    <property type="term" value="F:ATP-dependent DNA damage sensor activity"/>
    <property type="evidence" value="ECO:0007669"/>
    <property type="project" value="InterPro"/>
</dbReference>
<dbReference type="GO" id="GO:0072344">
    <property type="term" value="P:rescue of stalled ribosome"/>
    <property type="evidence" value="ECO:0007669"/>
    <property type="project" value="UniProtKB-UniRule"/>
</dbReference>
<keyword evidence="2 8" id="KW-0699">rRNA-binding</keyword>
<evidence type="ECO:0000256" key="9">
    <source>
        <dbReference type="SAM" id="Coils"/>
    </source>
</evidence>
<dbReference type="SMART" id="SM00534">
    <property type="entry name" value="MUTSac"/>
    <property type="match status" value="1"/>
</dbReference>
<dbReference type="PROSITE" id="PS00486">
    <property type="entry name" value="DNA_MISMATCH_REPAIR_2"/>
    <property type="match status" value="1"/>
</dbReference>
<dbReference type="Pfam" id="PF00488">
    <property type="entry name" value="MutS_V"/>
    <property type="match status" value="1"/>
</dbReference>
<evidence type="ECO:0000256" key="5">
    <source>
        <dbReference type="ARBA" id="ARBA00022840"/>
    </source>
</evidence>
<feature type="binding site" evidence="8">
    <location>
        <begin position="331"/>
        <end position="338"/>
    </location>
    <ligand>
        <name>ATP</name>
        <dbReference type="ChEBI" id="CHEBI:30616"/>
    </ligand>
</feature>
<dbReference type="GO" id="GO:0045910">
    <property type="term" value="P:negative regulation of DNA recombination"/>
    <property type="evidence" value="ECO:0007669"/>
    <property type="project" value="InterPro"/>
</dbReference>